<dbReference type="RefSeq" id="YP_009052325.1">
    <property type="nucleotide sequence ID" value="NC_024697.1"/>
</dbReference>
<reference evidence="1 2" key="1">
    <citation type="journal article" date="2014" name="Virology">
        <title>Genome of brown tide virus (AaV), the little giant of the Megaviridae, elucidates NCLDV genome expansion and host-virus coevolution.</title>
        <authorList>
            <person name="Moniruzzaman M."/>
            <person name="LeCleir G.R."/>
            <person name="Brown C.M."/>
            <person name="Gobler C.J."/>
            <person name="Bidle K.D."/>
            <person name="Wilson W.H."/>
            <person name="Wilhelm S.W."/>
        </authorList>
    </citation>
    <scope>NUCLEOTIDE SEQUENCE [LARGE SCALE GENOMIC DNA]</scope>
    <source>
        <strain evidence="1">BtV-01</strain>
    </source>
</reference>
<gene>
    <name evidence="1" type="ORF">AaV_251</name>
</gene>
<dbReference type="Proteomes" id="UP000028667">
    <property type="component" value="Segment"/>
</dbReference>
<organism evidence="1 2">
    <name type="scientific">Aureococcus anophagefferens virus</name>
    <dbReference type="NCBI Taxonomy" id="1474867"/>
    <lineage>
        <taxon>Viruses</taxon>
        <taxon>Varidnaviria</taxon>
        <taxon>Bamfordvirae</taxon>
        <taxon>Nucleocytoviricota</taxon>
        <taxon>Megaviricetes</taxon>
        <taxon>Imitervirales</taxon>
        <taxon>Schizomimiviridae</taxon>
        <taxon>Kratosvirus</taxon>
        <taxon>Kratosvirus quantuckense</taxon>
    </lineage>
</organism>
<dbReference type="KEGG" id="vg:20041506"/>
<protein>
    <submittedName>
        <fullName evidence="1">Uncharacterized protein</fullName>
    </submittedName>
</protein>
<name>A0A076FHZ6_9VIRU</name>
<sequence length="248" mass="29445">METIFLNLKEHLKNYDYNQLIEKDKIKFLQIRLLVEFILKSLISKNRKISIPLNKTMLSNCIINEYSSDLSNNVSCINLSDKILISRKKFEKDGKISYIDTIYDLPDEIIELIQATHSNFLFTDNNNNEYPLYYKNSIKRFNKFETDYLKLIITYLKKFNFDEEEIFKISTKNMNKLLSFNVHKISQEKTTTHLNVLQWQELFQRGIERKDCVCGAYGVYVYQRVVIENKDLKGLRPIHDPSCNKILN</sequence>
<accession>A0A076FHZ6</accession>
<dbReference type="GeneID" id="20041506"/>
<dbReference type="EMBL" id="KJ645900">
    <property type="protein sequence ID" value="AII17066.1"/>
    <property type="molecule type" value="Genomic_DNA"/>
</dbReference>
<proteinExistence type="predicted"/>
<evidence type="ECO:0000313" key="1">
    <source>
        <dbReference type="EMBL" id="AII17066.1"/>
    </source>
</evidence>
<keyword evidence="2" id="KW-1185">Reference proteome</keyword>
<evidence type="ECO:0000313" key="2">
    <source>
        <dbReference type="Proteomes" id="UP000028667"/>
    </source>
</evidence>